<dbReference type="InterPro" id="IPR011990">
    <property type="entry name" value="TPR-like_helical_dom_sf"/>
</dbReference>
<dbReference type="Gene3D" id="3.40.50.11380">
    <property type="match status" value="1"/>
</dbReference>
<reference evidence="2" key="1">
    <citation type="submission" date="2020-10" db="EMBL/GenBank/DDBJ databases">
        <authorList>
            <person name="Han B."/>
            <person name="Lu T."/>
            <person name="Zhao Q."/>
            <person name="Huang X."/>
            <person name="Zhao Y."/>
        </authorList>
    </citation>
    <scope>NUCLEOTIDE SEQUENCE</scope>
</reference>
<dbReference type="Gene3D" id="1.25.40.10">
    <property type="entry name" value="Tetratricopeptide repeat domain"/>
    <property type="match status" value="2"/>
</dbReference>
<accession>A0A811NVJ7</accession>
<dbReference type="PROSITE" id="PS50005">
    <property type="entry name" value="TPR"/>
    <property type="match status" value="3"/>
</dbReference>
<dbReference type="PANTHER" id="PTHR44366:SF1">
    <property type="entry name" value="UDP-N-ACETYLGLUCOSAMINE--PEPTIDE N-ACETYLGLUCOSAMINYLTRANSFERASE 110 KDA SUBUNIT"/>
    <property type="match status" value="1"/>
</dbReference>
<dbReference type="GO" id="GO:0006493">
    <property type="term" value="P:protein O-linked glycosylation"/>
    <property type="evidence" value="ECO:0007669"/>
    <property type="project" value="InterPro"/>
</dbReference>
<keyword evidence="3" id="KW-1185">Reference proteome</keyword>
<evidence type="ECO:0000313" key="2">
    <source>
        <dbReference type="EMBL" id="CAD6235356.1"/>
    </source>
</evidence>
<keyword evidence="1" id="KW-0802">TPR repeat</keyword>
<protein>
    <submittedName>
        <fullName evidence="2">Uncharacterized protein</fullName>
    </submittedName>
</protein>
<dbReference type="InterPro" id="IPR019734">
    <property type="entry name" value="TPR_rpt"/>
</dbReference>
<evidence type="ECO:0000313" key="3">
    <source>
        <dbReference type="Proteomes" id="UP000604825"/>
    </source>
</evidence>
<dbReference type="InterPro" id="IPR037919">
    <property type="entry name" value="OGT"/>
</dbReference>
<dbReference type="PROSITE" id="PS50293">
    <property type="entry name" value="TPR_REGION"/>
    <property type="match status" value="1"/>
</dbReference>
<gene>
    <name evidence="2" type="ORF">NCGR_LOCUS23609</name>
</gene>
<sequence>MLSICSRGGGAVAAGEEQRAPYAPLSPYPRPQQLGAAIDALILNQLKVDERTRLDIAQQSYNAGDFRAALEQSNAIYRENPRRLENLLLLGAVYFQLREFDMCIAKNEEAIAIQPNFPESFNNMANAWREKGDIDRAIQCYEHAIQLRPTFADAFSNLANAYTRKGNLIKASTCCHQALALNPRLVDAYCNLGDVLKAQGSYRDRAAYLCNKKDYSSSAENGNKGCSLKEYEERAVFLATNPSKLQALTNRLKAVRMTCPLFDTSRWVRNLERAYLRMWHLYCSGSRPQHFKVVEDDTQFPFDG</sequence>
<dbReference type="Proteomes" id="UP000604825">
    <property type="component" value="Unassembled WGS sequence"/>
</dbReference>
<dbReference type="SMART" id="SM00028">
    <property type="entry name" value="TPR"/>
    <property type="match status" value="3"/>
</dbReference>
<proteinExistence type="predicted"/>
<dbReference type="OrthoDB" id="421121at2759"/>
<dbReference type="EMBL" id="CAJGYO010000006">
    <property type="protein sequence ID" value="CAD6235356.1"/>
    <property type="molecule type" value="Genomic_DNA"/>
</dbReference>
<evidence type="ECO:0000256" key="1">
    <source>
        <dbReference type="PROSITE-ProRule" id="PRU00339"/>
    </source>
</evidence>
<feature type="repeat" description="TPR" evidence="1">
    <location>
        <begin position="84"/>
        <end position="117"/>
    </location>
</feature>
<name>A0A811NVJ7_9POAL</name>
<dbReference type="GO" id="GO:0097363">
    <property type="term" value="F:protein O-acetylglucosaminyltransferase activity"/>
    <property type="evidence" value="ECO:0007669"/>
    <property type="project" value="TreeGrafter"/>
</dbReference>
<dbReference type="FunFam" id="3.40.50.11380:FF:000003">
    <property type="entry name" value="probable UDP-N-acetylglucosamine--peptide N-acetylglucosaminyltransferase SEC"/>
    <property type="match status" value="1"/>
</dbReference>
<dbReference type="PANTHER" id="PTHR44366">
    <property type="entry name" value="UDP-N-ACETYLGLUCOSAMINE--PEPTIDE N-ACETYLGLUCOSAMINYLTRANSFERASE 110 KDA SUBUNIT"/>
    <property type="match status" value="1"/>
</dbReference>
<dbReference type="AlphaFoldDB" id="A0A811NVJ7"/>
<feature type="repeat" description="TPR" evidence="1">
    <location>
        <begin position="152"/>
        <end position="185"/>
    </location>
</feature>
<dbReference type="Pfam" id="PF13414">
    <property type="entry name" value="TPR_11"/>
    <property type="match status" value="1"/>
</dbReference>
<dbReference type="SUPFAM" id="SSF48452">
    <property type="entry name" value="TPR-like"/>
    <property type="match status" value="1"/>
</dbReference>
<feature type="repeat" description="TPR" evidence="1">
    <location>
        <begin position="118"/>
        <end position="151"/>
    </location>
</feature>
<organism evidence="2 3">
    <name type="scientific">Miscanthus lutarioriparius</name>
    <dbReference type="NCBI Taxonomy" id="422564"/>
    <lineage>
        <taxon>Eukaryota</taxon>
        <taxon>Viridiplantae</taxon>
        <taxon>Streptophyta</taxon>
        <taxon>Embryophyta</taxon>
        <taxon>Tracheophyta</taxon>
        <taxon>Spermatophyta</taxon>
        <taxon>Magnoliopsida</taxon>
        <taxon>Liliopsida</taxon>
        <taxon>Poales</taxon>
        <taxon>Poaceae</taxon>
        <taxon>PACMAD clade</taxon>
        <taxon>Panicoideae</taxon>
        <taxon>Andropogonodae</taxon>
        <taxon>Andropogoneae</taxon>
        <taxon>Saccharinae</taxon>
        <taxon>Miscanthus</taxon>
    </lineage>
</organism>
<comment type="caution">
    <text evidence="2">The sequence shown here is derived from an EMBL/GenBank/DDBJ whole genome shotgun (WGS) entry which is preliminary data.</text>
</comment>